<dbReference type="PANTHER" id="PTHR21198:SF3">
    <property type="entry name" value="GLUTAMATE RACEMASE"/>
    <property type="match status" value="1"/>
</dbReference>
<dbReference type="InterPro" id="IPR033134">
    <property type="entry name" value="Asp/Glu_racemase_AS_2"/>
</dbReference>
<dbReference type="GO" id="GO:0008360">
    <property type="term" value="P:regulation of cell shape"/>
    <property type="evidence" value="ECO:0007669"/>
    <property type="project" value="UniProtKB-KW"/>
</dbReference>
<comment type="catalytic activity">
    <reaction evidence="1 7">
        <text>L-glutamate = D-glutamate</text>
        <dbReference type="Rhea" id="RHEA:12813"/>
        <dbReference type="ChEBI" id="CHEBI:29985"/>
        <dbReference type="ChEBI" id="CHEBI:29986"/>
        <dbReference type="EC" id="5.1.1.3"/>
    </reaction>
</comment>
<feature type="binding site" evidence="7">
    <location>
        <begin position="187"/>
        <end position="188"/>
    </location>
    <ligand>
        <name>substrate</name>
    </ligand>
</feature>
<comment type="caution">
    <text evidence="8">The sequence shown here is derived from an EMBL/GenBank/DDBJ whole genome shotgun (WGS) entry which is preliminary data.</text>
</comment>
<dbReference type="NCBIfam" id="TIGR00067">
    <property type="entry name" value="glut_race"/>
    <property type="match status" value="1"/>
</dbReference>
<reference evidence="8 9" key="1">
    <citation type="submission" date="2019-08" db="EMBL/GenBank/DDBJ databases">
        <title>In-depth cultivation of the pig gut microbiome towards novel bacterial diversity and tailored functional studies.</title>
        <authorList>
            <person name="Wylensek D."/>
            <person name="Hitch T.C.A."/>
            <person name="Clavel T."/>
        </authorList>
    </citation>
    <scope>NUCLEOTIDE SEQUENCE [LARGE SCALE GENOMIC DNA]</scope>
    <source>
        <strain evidence="8 9">SM-530-WT-4B</strain>
    </source>
</reference>
<dbReference type="RefSeq" id="WP_154528777.1">
    <property type="nucleotide sequence ID" value="NZ_VUNH01000006.1"/>
</dbReference>
<dbReference type="GO" id="GO:0008881">
    <property type="term" value="F:glutamate racemase activity"/>
    <property type="evidence" value="ECO:0007669"/>
    <property type="project" value="UniProtKB-UniRule"/>
</dbReference>
<evidence type="ECO:0000256" key="2">
    <source>
        <dbReference type="ARBA" id="ARBA00013090"/>
    </source>
</evidence>
<feature type="active site" description="Proton donor/acceptor" evidence="7">
    <location>
        <position position="186"/>
    </location>
</feature>
<name>A0A6L5YBS9_9BACT</name>
<comment type="similarity">
    <text evidence="7">Belongs to the aspartate/glutamate racemases family.</text>
</comment>
<dbReference type="Gene3D" id="3.40.50.1860">
    <property type="match status" value="2"/>
</dbReference>
<comment type="pathway">
    <text evidence="7">Cell wall biogenesis; peptidoglycan biosynthesis.</text>
</comment>
<accession>A0A6L5YBS9</accession>
<feature type="binding site" evidence="7">
    <location>
        <begin position="76"/>
        <end position="77"/>
    </location>
    <ligand>
        <name>substrate</name>
    </ligand>
</feature>
<proteinExistence type="inferred from homology"/>
<keyword evidence="3 7" id="KW-0133">Cell shape</keyword>
<dbReference type="EMBL" id="VUNH01000006">
    <property type="protein sequence ID" value="MST55681.1"/>
    <property type="molecule type" value="Genomic_DNA"/>
</dbReference>
<evidence type="ECO:0000256" key="1">
    <source>
        <dbReference type="ARBA" id="ARBA00001602"/>
    </source>
</evidence>
<evidence type="ECO:0000256" key="6">
    <source>
        <dbReference type="ARBA" id="ARBA00023316"/>
    </source>
</evidence>
<comment type="function">
    <text evidence="7">Provides the (R)-glutamate required for cell wall biosynthesis.</text>
</comment>
<keyword evidence="5 7" id="KW-0413">Isomerase</keyword>
<dbReference type="InterPro" id="IPR015942">
    <property type="entry name" value="Asp/Glu/hydantoin_racemase"/>
</dbReference>
<dbReference type="Pfam" id="PF01177">
    <property type="entry name" value="Asp_Glu_race"/>
    <property type="match status" value="1"/>
</dbReference>
<dbReference type="GO" id="GO:0009252">
    <property type="term" value="P:peptidoglycan biosynthetic process"/>
    <property type="evidence" value="ECO:0007669"/>
    <property type="project" value="UniProtKB-UniRule"/>
</dbReference>
<dbReference type="GO" id="GO:0071555">
    <property type="term" value="P:cell wall organization"/>
    <property type="evidence" value="ECO:0007669"/>
    <property type="project" value="UniProtKB-KW"/>
</dbReference>
<evidence type="ECO:0000256" key="7">
    <source>
        <dbReference type="HAMAP-Rule" id="MF_00258"/>
    </source>
</evidence>
<dbReference type="PANTHER" id="PTHR21198">
    <property type="entry name" value="GLUTAMATE RACEMASE"/>
    <property type="match status" value="1"/>
</dbReference>
<organism evidence="8 9">
    <name type="scientific">Pyramidobacter porci</name>
    <dbReference type="NCBI Taxonomy" id="2605789"/>
    <lineage>
        <taxon>Bacteria</taxon>
        <taxon>Thermotogati</taxon>
        <taxon>Synergistota</taxon>
        <taxon>Synergistia</taxon>
        <taxon>Synergistales</taxon>
        <taxon>Dethiosulfovibrionaceae</taxon>
        <taxon>Pyramidobacter</taxon>
    </lineage>
</organism>
<protein>
    <recommendedName>
        <fullName evidence="2 7">Glutamate racemase</fullName>
        <ecNumber evidence="2 7">5.1.1.3</ecNumber>
    </recommendedName>
</protein>
<dbReference type="HAMAP" id="MF_00258">
    <property type="entry name" value="Glu_racemase"/>
    <property type="match status" value="1"/>
</dbReference>
<evidence type="ECO:0000256" key="4">
    <source>
        <dbReference type="ARBA" id="ARBA00022984"/>
    </source>
</evidence>
<keyword evidence="4 7" id="KW-0573">Peptidoglycan synthesis</keyword>
<keyword evidence="6 7" id="KW-0961">Cell wall biogenesis/degradation</keyword>
<dbReference type="InterPro" id="IPR001920">
    <property type="entry name" value="Asp/Glu_race"/>
</dbReference>
<evidence type="ECO:0000313" key="9">
    <source>
        <dbReference type="Proteomes" id="UP000473699"/>
    </source>
</evidence>
<evidence type="ECO:0000313" key="8">
    <source>
        <dbReference type="EMBL" id="MST55681.1"/>
    </source>
</evidence>
<dbReference type="EC" id="5.1.1.3" evidence="2 7"/>
<evidence type="ECO:0000256" key="3">
    <source>
        <dbReference type="ARBA" id="ARBA00022960"/>
    </source>
</evidence>
<dbReference type="InterPro" id="IPR004391">
    <property type="entry name" value="Glu_race"/>
</dbReference>
<keyword evidence="9" id="KW-1185">Reference proteome</keyword>
<gene>
    <name evidence="7 8" type="primary">murI</name>
    <name evidence="8" type="ORF">FYJ74_06495</name>
</gene>
<dbReference type="SUPFAM" id="SSF53681">
    <property type="entry name" value="Aspartate/glutamate racemase"/>
    <property type="match status" value="2"/>
</dbReference>
<comment type="caution">
    <text evidence="7">Lacks conserved residue(s) required for the propagation of feature annotation.</text>
</comment>
<sequence length="272" mass="30155">MLNALSPIGVMDAGLGGYTVVRELQKILPCEDIIYLGEGKYQPYGNRSREEILHLTRQSLSFLRDQSVKVVAVACNTISTLIDAYQPDFDFRIFSIVQAGADDVIALKLSEVGVLSTMFTAKTGQYVQLIRAGLPETKVYSKGCPWLARIIEDGDLDQKRINAELKDTLGVLVAAHPHLESLVLGCTHFPLIIDNIKKLYPQFTRFINPAASQARMVKAYLKRENALRPNGQGTLSICTTSDTKVYRRMASFVGLKNIESIRLVPAPTPLEK</sequence>
<dbReference type="Proteomes" id="UP000473699">
    <property type="component" value="Unassembled WGS sequence"/>
</dbReference>
<feature type="binding site" evidence="7">
    <location>
        <begin position="44"/>
        <end position="45"/>
    </location>
    <ligand>
        <name>substrate</name>
    </ligand>
</feature>
<dbReference type="AlphaFoldDB" id="A0A6L5YBS9"/>
<dbReference type="UniPathway" id="UPA00219"/>
<dbReference type="PROSITE" id="PS00924">
    <property type="entry name" value="ASP_GLU_RACEMASE_2"/>
    <property type="match status" value="1"/>
</dbReference>
<feature type="active site" description="Proton donor/acceptor" evidence="7">
    <location>
        <position position="75"/>
    </location>
</feature>
<evidence type="ECO:0000256" key="5">
    <source>
        <dbReference type="ARBA" id="ARBA00023235"/>
    </source>
</evidence>